<organism evidence="3 4">
    <name type="scientific">Paenibacillus cineris</name>
    <dbReference type="NCBI Taxonomy" id="237530"/>
    <lineage>
        <taxon>Bacteria</taxon>
        <taxon>Bacillati</taxon>
        <taxon>Bacillota</taxon>
        <taxon>Bacilli</taxon>
        <taxon>Bacillales</taxon>
        <taxon>Paenibacillaceae</taxon>
        <taxon>Paenibacillus</taxon>
    </lineage>
</organism>
<sequence length="164" mass="17250">MAEPFIGEIRMFAMNYAPEGWALCNGQLLPIQQNQALYAILGTSFGGDGVKNFALPNLQGKVPVQNAAGTRVGQTGGEETHTLTVNEMPQHTHLATAGANATSATPAGNVWGGGATLDFEVQPNVQMSPNALAASGQNQPHSNMQPYTVVNYCIAIIGTFPPRN</sequence>
<dbReference type="Pfam" id="PF21939">
    <property type="entry name" value="Gp10_C"/>
    <property type="match status" value="1"/>
</dbReference>
<gene>
    <name evidence="3" type="ORF">J21TS7_49900</name>
</gene>
<evidence type="ECO:0000313" key="4">
    <source>
        <dbReference type="Proteomes" id="UP000676601"/>
    </source>
</evidence>
<feature type="domain" description="Phage tail collar" evidence="1">
    <location>
        <begin position="7"/>
        <end position="63"/>
    </location>
</feature>
<dbReference type="Gene3D" id="3.90.1340.10">
    <property type="entry name" value="Phage tail collar domain"/>
    <property type="match status" value="1"/>
</dbReference>
<dbReference type="SUPFAM" id="SSF88874">
    <property type="entry name" value="Receptor-binding domain of short tail fibre protein gp12"/>
    <property type="match status" value="1"/>
</dbReference>
<dbReference type="Proteomes" id="UP000676601">
    <property type="component" value="Unassembled WGS sequence"/>
</dbReference>
<evidence type="ECO:0000313" key="3">
    <source>
        <dbReference type="EMBL" id="GIO56672.1"/>
    </source>
</evidence>
<accession>A0ABQ4LJN1</accession>
<dbReference type="InterPro" id="IPR011083">
    <property type="entry name" value="Phage_tail_collar_dom"/>
</dbReference>
<protein>
    <submittedName>
        <fullName evidence="3">Tail Collar domain-containing protein</fullName>
    </submittedName>
</protein>
<comment type="caution">
    <text evidence="3">The sequence shown here is derived from an EMBL/GenBank/DDBJ whole genome shotgun (WGS) entry which is preliminary data.</text>
</comment>
<proteinExistence type="predicted"/>
<dbReference type="InterPro" id="IPR053827">
    <property type="entry name" value="Gp10_C"/>
</dbReference>
<name>A0ABQ4LJN1_9BACL</name>
<dbReference type="Pfam" id="PF07484">
    <property type="entry name" value="Collar"/>
    <property type="match status" value="1"/>
</dbReference>
<keyword evidence="4" id="KW-1185">Reference proteome</keyword>
<evidence type="ECO:0000259" key="1">
    <source>
        <dbReference type="Pfam" id="PF07484"/>
    </source>
</evidence>
<dbReference type="InterPro" id="IPR037053">
    <property type="entry name" value="Phage_tail_collar_dom_sf"/>
</dbReference>
<reference evidence="3 4" key="1">
    <citation type="submission" date="2021-03" db="EMBL/GenBank/DDBJ databases">
        <title>Antimicrobial resistance genes in bacteria isolated from Japanese honey, and their potential for conferring macrolide and lincosamide resistance in the American foulbrood pathogen Paenibacillus larvae.</title>
        <authorList>
            <person name="Okamoto M."/>
            <person name="Kumagai M."/>
            <person name="Kanamori H."/>
            <person name="Takamatsu D."/>
        </authorList>
    </citation>
    <scope>NUCLEOTIDE SEQUENCE [LARGE SCALE GENOMIC DNA]</scope>
    <source>
        <strain evidence="3 4">J21TS7</strain>
    </source>
</reference>
<dbReference type="EMBL" id="BORU01000003">
    <property type="protein sequence ID" value="GIO56672.1"/>
    <property type="molecule type" value="Genomic_DNA"/>
</dbReference>
<evidence type="ECO:0000259" key="2">
    <source>
        <dbReference type="Pfam" id="PF21939"/>
    </source>
</evidence>
<dbReference type="RefSeq" id="WP_212985243.1">
    <property type="nucleotide sequence ID" value="NZ_BORU01000003.1"/>
</dbReference>
<feature type="domain" description="Baseplate structural protein Gp10 C-terminal" evidence="2">
    <location>
        <begin position="70"/>
        <end position="151"/>
    </location>
</feature>